<comment type="caution">
    <text evidence="2">The sequence shown here is derived from an EMBL/GenBank/DDBJ whole genome shotgun (WGS) entry which is preliminary data.</text>
</comment>
<keyword evidence="3" id="KW-1185">Reference proteome</keyword>
<name>A0A5N0VKZ8_9PSEU</name>
<dbReference type="Pfam" id="PF02515">
    <property type="entry name" value="CoA_transf_3"/>
    <property type="match status" value="1"/>
</dbReference>
<sequence length="585" mass="61816">MTSGPLAGRRVIELAGIGPGPFAAMTLADLGAEVVRVDRPGGSFFPGHEHSDILNRGKKSVLLDLRDPEAVRTVLTMVERADVLIEGYRPGVAERLGVGPDECLARNPRLVYGRMTGWGQDGPLATTAGHDIAYIALTGALHAIGPADGPPQIPLNLVGDFGGGGAYLVIGILAALDEAWRSGRGQVVDAAIVDGAAHLLAGTHAFLANGTWVDERGVNLLDGGTPFYSVYRTADGRHMAVGALERKFYAELLDKLGLDEDPADQQDRDRWPALRKRIAEVFEKRTQAEWAEVFAQSDACVAPVLSLREAAAHPHLKARGSLVERDGLLQPAPAPRFSRTPASLGTSPPVPGQDTAGILAALGASEQVDESGRRRAAVTELGAALRSLVDLTTRTEVPSAVLEGTARTLRGLAPTLAARVRPLPEQASVDDLRNGVRMLNPVIGAGNPIAPPMRIEIDGDSAIGWCTLGRAYEGPHMYGHGGMSAMLLDQVLGHAVAASARNGVTKGLTVEYLRPVPLEVPLRIWAKAVEVSGRHTTVTGAITTAADPDTPLVEARGRFVRLRPDQVETMFAGSVAKVSPESAHD</sequence>
<dbReference type="InterPro" id="IPR044855">
    <property type="entry name" value="CoA-Trfase_III_dom3_sf"/>
</dbReference>
<dbReference type="SUPFAM" id="SSF54637">
    <property type="entry name" value="Thioesterase/thiol ester dehydrase-isomerase"/>
    <property type="match status" value="1"/>
</dbReference>
<accession>A0A5N0VKZ8</accession>
<dbReference type="PANTHER" id="PTHR48228">
    <property type="entry name" value="SUCCINYL-COA--D-CITRAMALATE COA-TRANSFERASE"/>
    <property type="match status" value="1"/>
</dbReference>
<dbReference type="Proteomes" id="UP000319769">
    <property type="component" value="Unassembled WGS sequence"/>
</dbReference>
<proteinExistence type="predicted"/>
<dbReference type="GO" id="GO:0003824">
    <property type="term" value="F:catalytic activity"/>
    <property type="evidence" value="ECO:0007669"/>
    <property type="project" value="InterPro"/>
</dbReference>
<reference evidence="2" key="1">
    <citation type="submission" date="2019-09" db="EMBL/GenBank/DDBJ databases">
        <authorList>
            <person name="Teo W.F.A."/>
            <person name="Duangmal K."/>
        </authorList>
    </citation>
    <scope>NUCLEOTIDE SEQUENCE [LARGE SCALE GENOMIC DNA]</scope>
    <source>
        <strain evidence="2">K81G1</strain>
    </source>
</reference>
<dbReference type="AlphaFoldDB" id="A0A5N0VKZ8"/>
<dbReference type="CDD" id="cd03443">
    <property type="entry name" value="PaaI_thioesterase"/>
    <property type="match status" value="1"/>
</dbReference>
<dbReference type="EMBL" id="VMNW02000003">
    <property type="protein sequence ID" value="KAA9166014.1"/>
    <property type="molecule type" value="Genomic_DNA"/>
</dbReference>
<dbReference type="Gene3D" id="3.40.50.10540">
    <property type="entry name" value="Crotonobetainyl-coa:carnitine coa-transferase, domain 1"/>
    <property type="match status" value="1"/>
</dbReference>
<evidence type="ECO:0000313" key="3">
    <source>
        <dbReference type="Proteomes" id="UP000319769"/>
    </source>
</evidence>
<dbReference type="Pfam" id="PF03061">
    <property type="entry name" value="4HBT"/>
    <property type="match status" value="1"/>
</dbReference>
<dbReference type="Gene3D" id="3.10.129.10">
    <property type="entry name" value="Hotdog Thioesterase"/>
    <property type="match status" value="1"/>
</dbReference>
<feature type="domain" description="Thioesterase" evidence="1">
    <location>
        <begin position="480"/>
        <end position="544"/>
    </location>
</feature>
<evidence type="ECO:0000313" key="2">
    <source>
        <dbReference type="EMBL" id="KAA9166014.1"/>
    </source>
</evidence>
<evidence type="ECO:0000259" key="1">
    <source>
        <dbReference type="Pfam" id="PF03061"/>
    </source>
</evidence>
<organism evidence="2 3">
    <name type="scientific">Amycolatopsis acidicola</name>
    <dbReference type="NCBI Taxonomy" id="2596893"/>
    <lineage>
        <taxon>Bacteria</taxon>
        <taxon>Bacillati</taxon>
        <taxon>Actinomycetota</taxon>
        <taxon>Actinomycetes</taxon>
        <taxon>Pseudonocardiales</taxon>
        <taxon>Pseudonocardiaceae</taxon>
        <taxon>Amycolatopsis</taxon>
    </lineage>
</organism>
<dbReference type="InterPro" id="IPR029069">
    <property type="entry name" value="HotDog_dom_sf"/>
</dbReference>
<dbReference type="InterPro" id="IPR050509">
    <property type="entry name" value="CoA-transferase_III"/>
</dbReference>
<protein>
    <recommendedName>
        <fullName evidence="1">Thioesterase domain-containing protein</fullName>
    </recommendedName>
</protein>
<dbReference type="SUPFAM" id="SSF89796">
    <property type="entry name" value="CoA-transferase family III (CaiB/BaiF)"/>
    <property type="match status" value="1"/>
</dbReference>
<dbReference type="InterPro" id="IPR023606">
    <property type="entry name" value="CoA-Trfase_III_dom_1_sf"/>
</dbReference>
<gene>
    <name evidence="2" type="ORF">FPZ12_003415</name>
</gene>
<dbReference type="InterPro" id="IPR006683">
    <property type="entry name" value="Thioestr_dom"/>
</dbReference>
<dbReference type="PANTHER" id="PTHR48228:SF5">
    <property type="entry name" value="ALPHA-METHYLACYL-COA RACEMASE"/>
    <property type="match status" value="1"/>
</dbReference>
<dbReference type="InterPro" id="IPR003673">
    <property type="entry name" value="CoA-Trfase_fam_III"/>
</dbReference>
<dbReference type="Gene3D" id="3.30.1540.10">
    <property type="entry name" value="formyl-coa transferase, domain 3"/>
    <property type="match status" value="1"/>
</dbReference>
<dbReference type="OrthoDB" id="9797653at2"/>